<feature type="chain" id="PRO_5006711244" evidence="1">
    <location>
        <begin position="19"/>
        <end position="1000"/>
    </location>
</feature>
<dbReference type="PANTHER" id="PTHR36848">
    <property type="entry name" value="DNA-BINDING PROTEIN (PUTATIVE SECRETED PROTEIN)-RELATED"/>
    <property type="match status" value="1"/>
</dbReference>
<dbReference type="Pfam" id="PF17132">
    <property type="entry name" value="Glyco_hydro_106"/>
    <property type="match status" value="1"/>
</dbReference>
<keyword evidence="3" id="KW-1185">Reference proteome</keyword>
<proteinExistence type="predicted"/>
<dbReference type="OrthoDB" id="4216307at2759"/>
<dbReference type="AlphaFoldDB" id="A0A0U1LUD8"/>
<evidence type="ECO:0000313" key="3">
    <source>
        <dbReference type="Proteomes" id="UP000054383"/>
    </source>
</evidence>
<protein>
    <submittedName>
        <fullName evidence="2">LPS-assembly protein LptD</fullName>
    </submittedName>
</protein>
<evidence type="ECO:0000256" key="1">
    <source>
        <dbReference type="SAM" id="SignalP"/>
    </source>
</evidence>
<dbReference type="InterPro" id="IPR008979">
    <property type="entry name" value="Galactose-bd-like_sf"/>
</dbReference>
<reference evidence="2 3" key="1">
    <citation type="submission" date="2015-04" db="EMBL/GenBank/DDBJ databases">
        <authorList>
            <person name="Syromyatnikov M.Y."/>
            <person name="Popov V.N."/>
        </authorList>
    </citation>
    <scope>NUCLEOTIDE SEQUENCE [LARGE SCALE GENOMIC DNA]</scope>
    <source>
        <strain evidence="2">WF-38-12</strain>
    </source>
</reference>
<dbReference type="EMBL" id="CVMT01000003">
    <property type="protein sequence ID" value="CRG86835.1"/>
    <property type="molecule type" value="Genomic_DNA"/>
</dbReference>
<organism evidence="2 3">
    <name type="scientific">Talaromyces islandicus</name>
    <name type="common">Penicillium islandicum</name>
    <dbReference type="NCBI Taxonomy" id="28573"/>
    <lineage>
        <taxon>Eukaryota</taxon>
        <taxon>Fungi</taxon>
        <taxon>Dikarya</taxon>
        <taxon>Ascomycota</taxon>
        <taxon>Pezizomycotina</taxon>
        <taxon>Eurotiomycetes</taxon>
        <taxon>Eurotiomycetidae</taxon>
        <taxon>Eurotiales</taxon>
        <taxon>Trichocomaceae</taxon>
        <taxon>Talaromyces</taxon>
        <taxon>Talaromyces sect. Islandici</taxon>
    </lineage>
</organism>
<feature type="signal peptide" evidence="1">
    <location>
        <begin position="1"/>
        <end position="18"/>
    </location>
</feature>
<dbReference type="Gene3D" id="2.60.120.260">
    <property type="entry name" value="Galactose-binding domain-like"/>
    <property type="match status" value="1"/>
</dbReference>
<name>A0A0U1LUD8_TALIS</name>
<evidence type="ECO:0000313" key="2">
    <source>
        <dbReference type="EMBL" id="CRG86835.1"/>
    </source>
</evidence>
<dbReference type="STRING" id="28573.A0A0U1LUD8"/>
<gene>
    <name evidence="2" type="ORF">PISL3812_03847</name>
</gene>
<keyword evidence="1" id="KW-0732">Signal</keyword>
<dbReference type="OMA" id="FSAQVVY"/>
<dbReference type="InterPro" id="IPR053161">
    <property type="entry name" value="Ulvan_degrading_GH"/>
</dbReference>
<dbReference type="Proteomes" id="UP000054383">
    <property type="component" value="Unassembled WGS sequence"/>
</dbReference>
<accession>A0A0U1LUD8</accession>
<dbReference type="PANTHER" id="PTHR36848:SF2">
    <property type="entry name" value="SECRETED PROTEIN"/>
    <property type="match status" value="1"/>
</dbReference>
<dbReference type="SUPFAM" id="SSF49785">
    <property type="entry name" value="Galactose-binding domain-like"/>
    <property type="match status" value="1"/>
</dbReference>
<sequence length="1000" mass="109271">MHLLFLTTVAIAIQGVLAVGTNDQVEADIYYGTFQNPSANVRPRFRYWVNDASMNLSIVAEDVKQMGQLGAGGLELLGYYFYGDASYSNAVAPSLQTDWTTYGFGGQAWKDLLNTVLTAAKKYELIVDFAMGPNQGAGVPAPYDDDGLLWDLAAFNQTVTIGGSFNDTLPGWGSGSLVAAVTGVVINSTDSTHKTLAKSSLVDVTDLVGSSGQLQVQFNSTNGVENVVFAYYLIHSEYREVQSPADVPVAVPQSPVTTYAQNGSWVVDHYSAKGAQVIIDFWNQSLLDEGTSELIREVGNYMWEDSQEFSVSTWWTPLFQQAFQANRGYSVNKFIPLLVSSNVTYTTDEADAGASHIVDYQQTLTELNAEYLDTLTEWSQGLDIQFSAQVVYNLAMDMLANIPHVNGPECETLGFNNNMDSYRQFAGPAHLAGKRIISNEAGAEIFKVYQEPVSEVVWSLNRALAMSVNQFVLHGYPNSGNYGNTTWPAFTTFEYLFSEMYGPQQPAFAFYSDFINWLARHQFVSQTGIPKVDIAFWSKSTSYKTVPTVYGSVDLQEAGYSYEYLSPDNFVLPEAYVANGILAPNRQAFKTLVVWANETLTANGTAKLVDYAHDGLPIIFSGGLPSNFSGYNPTAKASAIESVKNLTSLSNVHVVSYDGLAETLQSLNILPRTSVTANGTWYTYWRHDTNTSTDYVYVYNDAAGIPSGQGLTNGSISFETTGKPFLYDAWSGNVTAVSSYQQSDTHIEIPLQLAGNQSIIIGFNTTSEHQVHVRESSEGVLAVVEDVNSLAISRSFDQQSRSISLSNGVSVTLAPMLTPAFTLNNWTLIVESWKPPSDIYNIELGPTRSNSTFQVPTLLPWNQISSSLANISGVGYYTTTFNWPPQYSSSSSNQTNVSGAVIDLGQITHTARVSVNGQALPPLDITWARYNIGSLLRAGQNTVQVIVSTPLGNGLRTFWSQLETSGVFASNVTSPPGEADYGLISPVQIVAYRADRVFDY</sequence>